<dbReference type="GO" id="GO:0009307">
    <property type="term" value="P:DNA restriction-modification system"/>
    <property type="evidence" value="ECO:0007669"/>
    <property type="project" value="UniProtKB-KW"/>
</dbReference>
<dbReference type="InterPro" id="IPR003356">
    <property type="entry name" value="DNA_methylase_A-5"/>
</dbReference>
<evidence type="ECO:0000313" key="8">
    <source>
        <dbReference type="EMBL" id="SDC61054.1"/>
    </source>
</evidence>
<dbReference type="Pfam" id="PF02384">
    <property type="entry name" value="N6_Mtase"/>
    <property type="match status" value="1"/>
</dbReference>
<evidence type="ECO:0000256" key="5">
    <source>
        <dbReference type="ARBA" id="ARBA00022747"/>
    </source>
</evidence>
<proteinExistence type="predicted"/>
<evidence type="ECO:0000256" key="6">
    <source>
        <dbReference type="ARBA" id="ARBA00047942"/>
    </source>
</evidence>
<dbReference type="STRING" id="1612202.SAMN05421734_11324"/>
<keyword evidence="2 8" id="KW-0489">Methyltransferase</keyword>
<comment type="catalytic activity">
    <reaction evidence="6">
        <text>a 2'-deoxyadenosine in DNA + S-adenosyl-L-methionine = an N(6)-methyl-2'-deoxyadenosine in DNA + S-adenosyl-L-homocysteine + H(+)</text>
        <dbReference type="Rhea" id="RHEA:15197"/>
        <dbReference type="Rhea" id="RHEA-COMP:12418"/>
        <dbReference type="Rhea" id="RHEA-COMP:12419"/>
        <dbReference type="ChEBI" id="CHEBI:15378"/>
        <dbReference type="ChEBI" id="CHEBI:57856"/>
        <dbReference type="ChEBI" id="CHEBI:59789"/>
        <dbReference type="ChEBI" id="CHEBI:90615"/>
        <dbReference type="ChEBI" id="CHEBI:90616"/>
        <dbReference type="EC" id="2.1.1.72"/>
    </reaction>
</comment>
<evidence type="ECO:0000259" key="7">
    <source>
        <dbReference type="Pfam" id="PF02384"/>
    </source>
</evidence>
<keyword evidence="4" id="KW-0949">S-adenosyl-L-methionine</keyword>
<dbReference type="SUPFAM" id="SSF53335">
    <property type="entry name" value="S-adenosyl-L-methionine-dependent methyltransferases"/>
    <property type="match status" value="1"/>
</dbReference>
<dbReference type="GO" id="GO:0008170">
    <property type="term" value="F:N-methyltransferase activity"/>
    <property type="evidence" value="ECO:0007669"/>
    <property type="project" value="InterPro"/>
</dbReference>
<evidence type="ECO:0000313" key="9">
    <source>
        <dbReference type="Proteomes" id="UP000242949"/>
    </source>
</evidence>
<gene>
    <name evidence="8" type="ORF">SAMN05421734_11324</name>
</gene>
<dbReference type="PANTHER" id="PTHR42933:SF1">
    <property type="entry name" value="SITE-SPECIFIC DNA-METHYLTRANSFERASE (ADENINE-SPECIFIC)"/>
    <property type="match status" value="1"/>
</dbReference>
<dbReference type="CDD" id="cd02440">
    <property type="entry name" value="AdoMet_MTases"/>
    <property type="match status" value="1"/>
</dbReference>
<accession>A0A1G6N0R4</accession>
<dbReference type="InterPro" id="IPR051537">
    <property type="entry name" value="DNA_Adenine_Mtase"/>
</dbReference>
<dbReference type="Gene3D" id="3.40.50.150">
    <property type="entry name" value="Vaccinia Virus protein VP39"/>
    <property type="match status" value="1"/>
</dbReference>
<dbReference type="PANTHER" id="PTHR42933">
    <property type="entry name" value="SLR6095 PROTEIN"/>
    <property type="match status" value="1"/>
</dbReference>
<organism evidence="8 9">
    <name type="scientific">Pelagirhabdus alkalitolerans</name>
    <dbReference type="NCBI Taxonomy" id="1612202"/>
    <lineage>
        <taxon>Bacteria</taxon>
        <taxon>Bacillati</taxon>
        <taxon>Bacillota</taxon>
        <taxon>Bacilli</taxon>
        <taxon>Bacillales</taxon>
        <taxon>Bacillaceae</taxon>
        <taxon>Pelagirhabdus</taxon>
    </lineage>
</organism>
<evidence type="ECO:0000256" key="1">
    <source>
        <dbReference type="ARBA" id="ARBA00011900"/>
    </source>
</evidence>
<dbReference type="AlphaFoldDB" id="A0A1G6N0R4"/>
<evidence type="ECO:0000256" key="4">
    <source>
        <dbReference type="ARBA" id="ARBA00022691"/>
    </source>
</evidence>
<reference evidence="9" key="1">
    <citation type="submission" date="2016-09" db="EMBL/GenBank/DDBJ databases">
        <authorList>
            <person name="Varghese N."/>
            <person name="Submissions S."/>
        </authorList>
    </citation>
    <scope>NUCLEOTIDE SEQUENCE [LARGE SCALE GENOMIC DNA]</scope>
    <source>
        <strain evidence="9">S5</strain>
    </source>
</reference>
<sequence>MVEKSEMEAKIKVVQALKKQGIPVVKEEVRSSPTSNTRADLIGYTIDENDELSSQVVVEIKDDITKEAQKQLMNLTEAIAAPYALLATPDKQIWFKTDTFLSTEPPTFNSYQKYLSSEKLKKDTLWKLMDQLRGEFQPEKVWLYIIQGLLVRSYMEEKSILNKWDELNEGSYLDLINEAYKFYQIDLDLEKAPVTESLFERFKWALSEMAPKDSSYANFMIDLSEKISKDIEHRTVSSVKDLFVGLVNTLNHSSYSVVEMCAGYGSITHGLMQQKAKIASYFGMELNWDVAEYHKILMIISGYPDIQVQQGDVLDRNNQLPNQQDLVIIDPPLGLRVPQGRYDGYELLKNKNSQALDLMLERASEILKSGGHVICFVNESFLYQGTSQQSRELLADRMIIESIISLPTHTLKPLTSIKTSVLVLRKKEKGETEPKELFVADCETIDEFPEAVKGFEKWKKGETL</sequence>
<evidence type="ECO:0000256" key="3">
    <source>
        <dbReference type="ARBA" id="ARBA00022679"/>
    </source>
</evidence>
<dbReference type="GO" id="GO:0032259">
    <property type="term" value="P:methylation"/>
    <property type="evidence" value="ECO:0007669"/>
    <property type="project" value="UniProtKB-KW"/>
</dbReference>
<dbReference type="EMBL" id="FMYI01000013">
    <property type="protein sequence ID" value="SDC61054.1"/>
    <property type="molecule type" value="Genomic_DNA"/>
</dbReference>
<evidence type="ECO:0000256" key="2">
    <source>
        <dbReference type="ARBA" id="ARBA00022603"/>
    </source>
</evidence>
<keyword evidence="5" id="KW-0680">Restriction system</keyword>
<keyword evidence="3" id="KW-0808">Transferase</keyword>
<feature type="domain" description="DNA methylase adenine-specific" evidence="7">
    <location>
        <begin position="234"/>
        <end position="442"/>
    </location>
</feature>
<name>A0A1G6N0R4_9BACI</name>
<keyword evidence="9" id="KW-1185">Reference proteome</keyword>
<dbReference type="InterPro" id="IPR029063">
    <property type="entry name" value="SAM-dependent_MTases_sf"/>
</dbReference>
<protein>
    <recommendedName>
        <fullName evidence="1">site-specific DNA-methyltransferase (adenine-specific)</fullName>
        <ecNumber evidence="1">2.1.1.72</ecNumber>
    </recommendedName>
</protein>
<dbReference type="RefSeq" id="WP_090797198.1">
    <property type="nucleotide sequence ID" value="NZ_FMYI01000013.1"/>
</dbReference>
<dbReference type="GO" id="GO:0003677">
    <property type="term" value="F:DNA binding"/>
    <property type="evidence" value="ECO:0007669"/>
    <property type="project" value="InterPro"/>
</dbReference>
<dbReference type="GO" id="GO:0009007">
    <property type="term" value="F:site-specific DNA-methyltransferase (adenine-specific) activity"/>
    <property type="evidence" value="ECO:0007669"/>
    <property type="project" value="UniProtKB-EC"/>
</dbReference>
<dbReference type="OrthoDB" id="2773829at2"/>
<dbReference type="EC" id="2.1.1.72" evidence="1"/>
<dbReference type="Proteomes" id="UP000242949">
    <property type="component" value="Unassembled WGS sequence"/>
</dbReference>